<feature type="transmembrane region" description="Helical" evidence="2">
    <location>
        <begin position="6"/>
        <end position="24"/>
    </location>
</feature>
<reference evidence="3 4" key="1">
    <citation type="submission" date="2019-05" db="EMBL/GenBank/DDBJ databases">
        <title>Another draft genome of Portunus trituberculatus and its Hox gene families provides insights of decapod evolution.</title>
        <authorList>
            <person name="Jeong J.-H."/>
            <person name="Song I."/>
            <person name="Kim S."/>
            <person name="Choi T."/>
            <person name="Kim D."/>
            <person name="Ryu S."/>
            <person name="Kim W."/>
        </authorList>
    </citation>
    <scope>NUCLEOTIDE SEQUENCE [LARGE SCALE GENOMIC DNA]</scope>
    <source>
        <tissue evidence="3">Muscle</tissue>
    </source>
</reference>
<evidence type="ECO:0000256" key="1">
    <source>
        <dbReference type="SAM" id="MobiDB-lite"/>
    </source>
</evidence>
<accession>A0A5B7HLU8</accession>
<name>A0A5B7HLU8_PORTR</name>
<comment type="caution">
    <text evidence="3">The sequence shown here is derived from an EMBL/GenBank/DDBJ whole genome shotgun (WGS) entry which is preliminary data.</text>
</comment>
<evidence type="ECO:0000256" key="2">
    <source>
        <dbReference type="SAM" id="Phobius"/>
    </source>
</evidence>
<evidence type="ECO:0000313" key="3">
    <source>
        <dbReference type="EMBL" id="MPC69678.1"/>
    </source>
</evidence>
<gene>
    <name evidence="3" type="ORF">E2C01_063907</name>
</gene>
<evidence type="ECO:0000313" key="4">
    <source>
        <dbReference type="Proteomes" id="UP000324222"/>
    </source>
</evidence>
<protein>
    <submittedName>
        <fullName evidence="3">Uncharacterized protein</fullName>
    </submittedName>
</protein>
<dbReference type="EMBL" id="VSRR010029815">
    <property type="protein sequence ID" value="MPC69678.1"/>
    <property type="molecule type" value="Genomic_DNA"/>
</dbReference>
<organism evidence="3 4">
    <name type="scientific">Portunus trituberculatus</name>
    <name type="common">Swimming crab</name>
    <name type="synonym">Neptunus trituberculatus</name>
    <dbReference type="NCBI Taxonomy" id="210409"/>
    <lineage>
        <taxon>Eukaryota</taxon>
        <taxon>Metazoa</taxon>
        <taxon>Ecdysozoa</taxon>
        <taxon>Arthropoda</taxon>
        <taxon>Crustacea</taxon>
        <taxon>Multicrustacea</taxon>
        <taxon>Malacostraca</taxon>
        <taxon>Eumalacostraca</taxon>
        <taxon>Eucarida</taxon>
        <taxon>Decapoda</taxon>
        <taxon>Pleocyemata</taxon>
        <taxon>Brachyura</taxon>
        <taxon>Eubrachyura</taxon>
        <taxon>Portunoidea</taxon>
        <taxon>Portunidae</taxon>
        <taxon>Portuninae</taxon>
        <taxon>Portunus</taxon>
    </lineage>
</organism>
<feature type="region of interest" description="Disordered" evidence="1">
    <location>
        <begin position="57"/>
        <end position="99"/>
    </location>
</feature>
<feature type="compositionally biased region" description="Basic and acidic residues" evidence="1">
    <location>
        <begin position="73"/>
        <end position="85"/>
    </location>
</feature>
<dbReference type="Proteomes" id="UP000324222">
    <property type="component" value="Unassembled WGS sequence"/>
</dbReference>
<keyword evidence="2" id="KW-0472">Membrane</keyword>
<keyword evidence="4" id="KW-1185">Reference proteome</keyword>
<keyword evidence="2" id="KW-1133">Transmembrane helix</keyword>
<sequence>MVRTRNGGSGGVVVVVVVVVVVLLRQPAGGGSKRKYDQGGGVEFDVSGGAAFEDCHVGRVGEDNGDGQPKLQELGKVEDRGKQHLDLGAGRNRTRYQLM</sequence>
<proteinExistence type="predicted"/>
<dbReference type="AlphaFoldDB" id="A0A5B7HLU8"/>
<keyword evidence="2" id="KW-0812">Transmembrane</keyword>